<keyword evidence="7" id="KW-0732">Signal</keyword>
<proteinExistence type="predicted"/>
<feature type="compositionally biased region" description="Low complexity" evidence="5">
    <location>
        <begin position="185"/>
        <end position="203"/>
    </location>
</feature>
<evidence type="ECO:0000256" key="2">
    <source>
        <dbReference type="ARBA" id="ARBA00022692"/>
    </source>
</evidence>
<evidence type="ECO:0000313" key="8">
    <source>
        <dbReference type="EMBL" id="KAH8107243.1"/>
    </source>
</evidence>
<evidence type="ECO:0000256" key="7">
    <source>
        <dbReference type="SAM" id="SignalP"/>
    </source>
</evidence>
<organism evidence="8 9">
    <name type="scientific">Cristinia sonorae</name>
    <dbReference type="NCBI Taxonomy" id="1940300"/>
    <lineage>
        <taxon>Eukaryota</taxon>
        <taxon>Fungi</taxon>
        <taxon>Dikarya</taxon>
        <taxon>Basidiomycota</taxon>
        <taxon>Agaricomycotina</taxon>
        <taxon>Agaricomycetes</taxon>
        <taxon>Agaricomycetidae</taxon>
        <taxon>Agaricales</taxon>
        <taxon>Pleurotineae</taxon>
        <taxon>Stephanosporaceae</taxon>
        <taxon>Cristinia</taxon>
    </lineage>
</organism>
<reference evidence="8" key="1">
    <citation type="journal article" date="2021" name="New Phytol.">
        <title>Evolutionary innovations through gain and loss of genes in the ectomycorrhizal Boletales.</title>
        <authorList>
            <person name="Wu G."/>
            <person name="Miyauchi S."/>
            <person name="Morin E."/>
            <person name="Kuo A."/>
            <person name="Drula E."/>
            <person name="Varga T."/>
            <person name="Kohler A."/>
            <person name="Feng B."/>
            <person name="Cao Y."/>
            <person name="Lipzen A."/>
            <person name="Daum C."/>
            <person name="Hundley H."/>
            <person name="Pangilinan J."/>
            <person name="Johnson J."/>
            <person name="Barry K."/>
            <person name="LaButti K."/>
            <person name="Ng V."/>
            <person name="Ahrendt S."/>
            <person name="Min B."/>
            <person name="Choi I.G."/>
            <person name="Park H."/>
            <person name="Plett J.M."/>
            <person name="Magnuson J."/>
            <person name="Spatafora J.W."/>
            <person name="Nagy L.G."/>
            <person name="Henrissat B."/>
            <person name="Grigoriev I.V."/>
            <person name="Yang Z.L."/>
            <person name="Xu J."/>
            <person name="Martin F.M."/>
        </authorList>
    </citation>
    <scope>NUCLEOTIDE SEQUENCE</scope>
    <source>
        <strain evidence="8">KKN 215</strain>
    </source>
</reference>
<feature type="chain" id="PRO_5035430034" evidence="7">
    <location>
        <begin position="16"/>
        <end position="508"/>
    </location>
</feature>
<name>A0A8K0UXG6_9AGAR</name>
<dbReference type="Proteomes" id="UP000813824">
    <property type="component" value="Unassembled WGS sequence"/>
</dbReference>
<evidence type="ECO:0000256" key="1">
    <source>
        <dbReference type="ARBA" id="ARBA00004167"/>
    </source>
</evidence>
<feature type="signal peptide" evidence="7">
    <location>
        <begin position="1"/>
        <end position="15"/>
    </location>
</feature>
<comment type="subcellular location">
    <subcellularLocation>
        <location evidence="1">Membrane</location>
        <topology evidence="1">Single-pass membrane protein</topology>
    </subcellularLocation>
</comment>
<dbReference type="OrthoDB" id="2758521at2759"/>
<sequence length="508" mass="55148">MDPLWLVLFATSVVGLLVDRIIDDQNGDEVTGAQVQYIGSWNQGSTCGGCASRPDKNQAHAGTWHDGFRVPSHNDPPLGFSFKFTGNAFRIYCIQPRNVLTNVDISVDGAKVGNYNRALQAPDTQQYLYNVAVYSQSGMPYGDHTVTVMAAGTQDDLVLFDYAVYTTDDGKPDPQAPPPPPPQSPTTTSQTTQPNTPGQTSNPVETLIQSQTTTSLATTTKLATITESAPLGQTTSHSDGHGQGQGQGQGSDGAGAGTDKHKINLGAIVGGVIGGLGLLIFILISLWLYRRHNAQRYTVERQDRMSLSPLPLIRDPPSEKSTSVVDLVPTRARSTTSLTEIMMTPMTPTTEHMALSDIPQTTALQQQLQFFRSELERLRSRSQAVPEKAMSETATSDFSGSRRSENSTQLIAALTKELANLRREMSDLRAQQEFAPAQGLGSDDLHRELHMLRGEIEDLRLQQNDPLPEYSPPPPALRPPSFFAGSSSRYPPAPRYPDDAGPSPQPPQ</sequence>
<feature type="region of interest" description="Disordered" evidence="5">
    <location>
        <begin position="166"/>
        <end position="203"/>
    </location>
</feature>
<dbReference type="Gene3D" id="2.60.120.260">
    <property type="entry name" value="Galactose-binding domain-like"/>
    <property type="match status" value="1"/>
</dbReference>
<dbReference type="GO" id="GO:0016020">
    <property type="term" value="C:membrane"/>
    <property type="evidence" value="ECO:0007669"/>
    <property type="project" value="UniProtKB-SubCell"/>
</dbReference>
<accession>A0A8K0UXG6</accession>
<keyword evidence="9" id="KW-1185">Reference proteome</keyword>
<feature type="region of interest" description="Disordered" evidence="5">
    <location>
        <begin position="462"/>
        <end position="508"/>
    </location>
</feature>
<protein>
    <submittedName>
        <fullName evidence="8">Uncharacterized protein</fullName>
    </submittedName>
</protein>
<evidence type="ECO:0000256" key="5">
    <source>
        <dbReference type="SAM" id="MobiDB-lite"/>
    </source>
</evidence>
<evidence type="ECO:0000256" key="3">
    <source>
        <dbReference type="ARBA" id="ARBA00022989"/>
    </source>
</evidence>
<evidence type="ECO:0000313" key="9">
    <source>
        <dbReference type="Proteomes" id="UP000813824"/>
    </source>
</evidence>
<evidence type="ECO:0000256" key="6">
    <source>
        <dbReference type="SAM" id="Phobius"/>
    </source>
</evidence>
<feature type="compositionally biased region" description="Pro residues" evidence="5">
    <location>
        <begin position="174"/>
        <end position="184"/>
    </location>
</feature>
<feature type="region of interest" description="Disordered" evidence="5">
    <location>
        <begin position="231"/>
        <end position="256"/>
    </location>
</feature>
<dbReference type="PANTHER" id="PTHR15549">
    <property type="entry name" value="PAIRED IMMUNOGLOBULIN-LIKE TYPE 2 RECEPTOR"/>
    <property type="match status" value="1"/>
</dbReference>
<keyword evidence="3 6" id="KW-1133">Transmembrane helix</keyword>
<gene>
    <name evidence="8" type="ORF">BXZ70DRAFT_286208</name>
</gene>
<dbReference type="EMBL" id="JAEVFJ010000002">
    <property type="protein sequence ID" value="KAH8107243.1"/>
    <property type="molecule type" value="Genomic_DNA"/>
</dbReference>
<keyword evidence="2 6" id="KW-0812">Transmembrane</keyword>
<dbReference type="PANTHER" id="PTHR15549:SF30">
    <property type="entry name" value="MID2 DOMAIN-CONTAINING PROTEIN"/>
    <property type="match status" value="1"/>
</dbReference>
<keyword evidence="4 6" id="KW-0472">Membrane</keyword>
<evidence type="ECO:0000256" key="4">
    <source>
        <dbReference type="ARBA" id="ARBA00023136"/>
    </source>
</evidence>
<feature type="compositionally biased region" description="Pro residues" evidence="5">
    <location>
        <begin position="469"/>
        <end position="478"/>
    </location>
</feature>
<dbReference type="InterPro" id="IPR051694">
    <property type="entry name" value="Immunoregulatory_rcpt-like"/>
</dbReference>
<comment type="caution">
    <text evidence="8">The sequence shown here is derived from an EMBL/GenBank/DDBJ whole genome shotgun (WGS) entry which is preliminary data.</text>
</comment>
<feature type="compositionally biased region" description="Gly residues" evidence="5">
    <location>
        <begin position="241"/>
        <end position="256"/>
    </location>
</feature>
<feature type="region of interest" description="Disordered" evidence="5">
    <location>
        <begin position="381"/>
        <end position="406"/>
    </location>
</feature>
<feature type="compositionally biased region" description="Low complexity" evidence="5">
    <location>
        <begin position="479"/>
        <end position="490"/>
    </location>
</feature>
<feature type="transmembrane region" description="Helical" evidence="6">
    <location>
        <begin position="265"/>
        <end position="289"/>
    </location>
</feature>
<dbReference type="GO" id="GO:0071944">
    <property type="term" value="C:cell periphery"/>
    <property type="evidence" value="ECO:0007669"/>
    <property type="project" value="UniProtKB-ARBA"/>
</dbReference>
<dbReference type="AlphaFoldDB" id="A0A8K0UXG6"/>